<dbReference type="SUPFAM" id="SSF48452">
    <property type="entry name" value="TPR-like"/>
    <property type="match status" value="1"/>
</dbReference>
<gene>
    <name evidence="5" type="ORF">POL72_32265</name>
</gene>
<feature type="region of interest" description="Disordered" evidence="3">
    <location>
        <begin position="1"/>
        <end position="61"/>
    </location>
</feature>
<protein>
    <submittedName>
        <fullName evidence="5">Tetratricopeptide repeat protein</fullName>
    </submittedName>
</protein>
<feature type="transmembrane region" description="Helical" evidence="4">
    <location>
        <begin position="288"/>
        <end position="305"/>
    </location>
</feature>
<reference evidence="5 6" key="1">
    <citation type="submission" date="2023-01" db="EMBL/GenBank/DDBJ databases">
        <title>Minimal conservation of predation-associated metabolite biosynthetic gene clusters underscores biosynthetic potential of Myxococcota including descriptions for ten novel species: Archangium lansinium sp. nov., Myxococcus landrumus sp. nov., Nannocystis bai.</title>
        <authorList>
            <person name="Ahearne A."/>
            <person name="Stevens C."/>
            <person name="Dowd S."/>
        </authorList>
    </citation>
    <scope>NUCLEOTIDE SEQUENCE [LARGE SCALE GENOMIC DNA]</scope>
    <source>
        <strain evidence="5 6">WIWO2</strain>
    </source>
</reference>
<feature type="transmembrane region" description="Helical" evidence="4">
    <location>
        <begin position="167"/>
        <end position="188"/>
    </location>
</feature>
<feature type="transmembrane region" description="Helical" evidence="4">
    <location>
        <begin position="195"/>
        <end position="219"/>
    </location>
</feature>
<feature type="transmembrane region" description="Helical" evidence="4">
    <location>
        <begin position="535"/>
        <end position="555"/>
    </location>
</feature>
<feature type="transmembrane region" description="Helical" evidence="4">
    <location>
        <begin position="493"/>
        <end position="514"/>
    </location>
</feature>
<feature type="transmembrane region" description="Helical" evidence="4">
    <location>
        <begin position="369"/>
        <end position="387"/>
    </location>
</feature>
<sequence>MTYPPPSPSAEHDVPELMPDALDDDTTTPYGPPSSGMPPSAGPPPSSGMPPSAGPPAEPSFLGDAARRVRDYFLALDPTFLSAIAPLALIAVILFTRAPSTNYIFDEQEALLANPYVNAKGGIGFLDAIHRDFWGLPPDRSVGSYRPLPNFLWRTIWAVTKQPFFHHFYNVLFHAVNGALLTCVTFWLTRRRGLAYLTGLLFVGCAVLTEAVSGIVGIADVLGGMGAIAALAALALPAWAMPFGVFAAVLFGLFSKESALVCVPLVPFAALIAAPLTHPTRPARFVRALLALLAAGAAFVLYVELRRRWFPAPMPAELAAPLPEGAPLVKRALHEALVWFHQAPLPRDPLNNPLGAADMPHRIAGALRVYWRGLTQIVFPWTLSGDYSYPQEPVPDRLVFFGSVAGAAMMVLPPLGSLALWIAALRREHLERRERRSVRAAFLVDGGQATSRRWPLLLAGALLAIAAAALAAYDWHVLRPAGRVPLLRALPLVLWPLPFLPAFLLGLGLLVEGARPLPCPATADRSAWVPLRRGYAGLCIAAIGLTWVVVSYFPHSNIPVVLPTVRAERFWYFPAIGSSLVLAVAFSWLHEALAGSTLTPRARWSWRAWVTPALFVLFFGFQCAQAYRHAMDYRNDLDFWAATKEAVPNSAKAHLNYSVMKGARGDLETRLSESKIAMDLAPTWPMAHVYTGDTLCRMHRPDEAFPHYQRGMELGPNELSLIALALQCLHDEQRLTAHDAELRRLAEEHPGTWLAYLAIDTLDNGATHGGVDPKYRPRGYNEGPKE</sequence>
<feature type="compositionally biased region" description="Pro residues" evidence="3">
    <location>
        <begin position="30"/>
        <end position="58"/>
    </location>
</feature>
<evidence type="ECO:0000313" key="6">
    <source>
        <dbReference type="Proteomes" id="UP001217485"/>
    </source>
</evidence>
<keyword evidence="4" id="KW-0812">Transmembrane</keyword>
<dbReference type="InterPro" id="IPR052346">
    <property type="entry name" value="O-mannosyl-transferase_TMTC"/>
</dbReference>
<feature type="transmembrane region" description="Helical" evidence="4">
    <location>
        <begin position="454"/>
        <end position="473"/>
    </location>
</feature>
<dbReference type="RefSeq" id="WP_272100380.1">
    <property type="nucleotide sequence ID" value="NZ_JAQNDK010000004.1"/>
</dbReference>
<dbReference type="Gene3D" id="1.25.40.10">
    <property type="entry name" value="Tetratricopeptide repeat domain"/>
    <property type="match status" value="1"/>
</dbReference>
<dbReference type="PANTHER" id="PTHR44227">
    <property type="match status" value="1"/>
</dbReference>
<evidence type="ECO:0000256" key="1">
    <source>
        <dbReference type="ARBA" id="ARBA00022737"/>
    </source>
</evidence>
<evidence type="ECO:0000256" key="3">
    <source>
        <dbReference type="SAM" id="MobiDB-lite"/>
    </source>
</evidence>
<feature type="transmembrane region" description="Helical" evidence="4">
    <location>
        <begin position="225"/>
        <end position="251"/>
    </location>
</feature>
<feature type="transmembrane region" description="Helical" evidence="4">
    <location>
        <begin position="399"/>
        <end position="425"/>
    </location>
</feature>
<organism evidence="5 6">
    <name type="scientific">Sorangium atrum</name>
    <dbReference type="NCBI Taxonomy" id="2995308"/>
    <lineage>
        <taxon>Bacteria</taxon>
        <taxon>Pseudomonadati</taxon>
        <taxon>Myxococcota</taxon>
        <taxon>Polyangia</taxon>
        <taxon>Polyangiales</taxon>
        <taxon>Polyangiaceae</taxon>
        <taxon>Sorangium</taxon>
    </lineage>
</organism>
<accession>A0ABT5C7Q0</accession>
<comment type="caution">
    <text evidence="5">The sequence shown here is derived from an EMBL/GenBank/DDBJ whole genome shotgun (WGS) entry which is preliminary data.</text>
</comment>
<dbReference type="EMBL" id="JAQNDK010000004">
    <property type="protein sequence ID" value="MDC0682449.1"/>
    <property type="molecule type" value="Genomic_DNA"/>
</dbReference>
<feature type="transmembrane region" description="Helical" evidence="4">
    <location>
        <begin position="570"/>
        <end position="589"/>
    </location>
</feature>
<evidence type="ECO:0000313" key="5">
    <source>
        <dbReference type="EMBL" id="MDC0682449.1"/>
    </source>
</evidence>
<keyword evidence="6" id="KW-1185">Reference proteome</keyword>
<dbReference type="InterPro" id="IPR011990">
    <property type="entry name" value="TPR-like_helical_dom_sf"/>
</dbReference>
<proteinExistence type="predicted"/>
<feature type="transmembrane region" description="Helical" evidence="4">
    <location>
        <begin position="609"/>
        <end position="627"/>
    </location>
</feature>
<keyword evidence="2" id="KW-0802">TPR repeat</keyword>
<keyword evidence="4" id="KW-0472">Membrane</keyword>
<feature type="transmembrane region" description="Helical" evidence="4">
    <location>
        <begin position="72"/>
        <end position="95"/>
    </location>
</feature>
<evidence type="ECO:0000256" key="2">
    <source>
        <dbReference type="ARBA" id="ARBA00022803"/>
    </source>
</evidence>
<dbReference type="Proteomes" id="UP001217485">
    <property type="component" value="Unassembled WGS sequence"/>
</dbReference>
<feature type="region of interest" description="Disordered" evidence="3">
    <location>
        <begin position="767"/>
        <end position="786"/>
    </location>
</feature>
<name>A0ABT5C7Q0_9BACT</name>
<keyword evidence="1" id="KW-0677">Repeat</keyword>
<keyword evidence="4" id="KW-1133">Transmembrane helix</keyword>
<feature type="transmembrane region" description="Helical" evidence="4">
    <location>
        <begin position="258"/>
        <end position="276"/>
    </location>
</feature>
<evidence type="ECO:0000256" key="4">
    <source>
        <dbReference type="SAM" id="Phobius"/>
    </source>
</evidence>
<dbReference type="PANTHER" id="PTHR44227:SF3">
    <property type="entry name" value="PROTEIN O-MANNOSYL-TRANSFERASE TMTC4"/>
    <property type="match status" value="1"/>
</dbReference>